<dbReference type="EMBL" id="CP001738">
    <property type="protein sequence ID" value="ACY98159.1"/>
    <property type="molecule type" value="Genomic_DNA"/>
</dbReference>
<dbReference type="Pfam" id="PF19361">
    <property type="entry name" value="DUF5937"/>
    <property type="match status" value="1"/>
</dbReference>
<dbReference type="RefSeq" id="WP_012852943.1">
    <property type="nucleotide sequence ID" value="NC_013510.1"/>
</dbReference>
<dbReference type="HOGENOM" id="CLU_063235_0_0_11"/>
<keyword evidence="6" id="KW-1185">Reference proteome</keyword>
<dbReference type="PANTHER" id="PTHR43132">
    <property type="entry name" value="ARSENICAL RESISTANCE OPERON REPRESSOR ARSR-RELATED"/>
    <property type="match status" value="1"/>
</dbReference>
<evidence type="ECO:0000259" key="4">
    <source>
        <dbReference type="SMART" id="SM00418"/>
    </source>
</evidence>
<reference evidence="5 6" key="1">
    <citation type="journal article" date="2011" name="Stand. Genomic Sci.">
        <title>Complete genome sequence of Thermomonospora curvata type strain (B9).</title>
        <authorList>
            <person name="Chertkov O."/>
            <person name="Sikorski J."/>
            <person name="Nolan M."/>
            <person name="Lapidus A."/>
            <person name="Lucas S."/>
            <person name="Del Rio T.G."/>
            <person name="Tice H."/>
            <person name="Cheng J.F."/>
            <person name="Goodwin L."/>
            <person name="Pitluck S."/>
            <person name="Liolios K."/>
            <person name="Ivanova N."/>
            <person name="Mavromatis K."/>
            <person name="Mikhailova N."/>
            <person name="Ovchinnikova G."/>
            <person name="Pati A."/>
            <person name="Chen A."/>
            <person name="Palaniappan K."/>
            <person name="Djao O.D."/>
            <person name="Land M."/>
            <person name="Hauser L."/>
            <person name="Chang Y.J."/>
            <person name="Jeffries C.D."/>
            <person name="Brettin T."/>
            <person name="Han C."/>
            <person name="Detter J.C."/>
            <person name="Rohde M."/>
            <person name="Goker M."/>
            <person name="Woyke T."/>
            <person name="Bristow J."/>
            <person name="Eisen J.A."/>
            <person name="Markowitz V."/>
            <person name="Hugenholtz P."/>
            <person name="Klenk H.P."/>
            <person name="Kyrpides N.C."/>
        </authorList>
    </citation>
    <scope>NUCLEOTIDE SEQUENCE [LARGE SCALE GENOMIC DNA]</scope>
    <source>
        <strain evidence="6">ATCC 19995 / DSM 43183 / JCM 3096 / KCTC 9072 / NBRC 15933 / NCIMB 10081 / Henssen B9</strain>
    </source>
</reference>
<dbReference type="GO" id="GO:0003677">
    <property type="term" value="F:DNA binding"/>
    <property type="evidence" value="ECO:0007669"/>
    <property type="project" value="UniProtKB-KW"/>
</dbReference>
<dbReference type="InterPro" id="IPR051011">
    <property type="entry name" value="Metal_resp_trans_reg"/>
</dbReference>
<feature type="domain" description="HTH arsR-type" evidence="4">
    <location>
        <begin position="252"/>
        <end position="327"/>
    </location>
</feature>
<dbReference type="PANTHER" id="PTHR43132:SF6">
    <property type="entry name" value="HTH-TYPE TRANSCRIPTIONAL REPRESSOR CZRA"/>
    <property type="match status" value="1"/>
</dbReference>
<dbReference type="AlphaFoldDB" id="D1A4Z0"/>
<accession>D1A4Z0</accession>
<dbReference type="STRING" id="471852.Tcur_2604"/>
<dbReference type="InterPro" id="IPR045981">
    <property type="entry name" value="DUF5937"/>
</dbReference>
<evidence type="ECO:0000313" key="5">
    <source>
        <dbReference type="EMBL" id="ACY98159.1"/>
    </source>
</evidence>
<dbReference type="eggNOG" id="COG0640">
    <property type="taxonomic scope" value="Bacteria"/>
</dbReference>
<dbReference type="InterPro" id="IPR036390">
    <property type="entry name" value="WH_DNA-bd_sf"/>
</dbReference>
<evidence type="ECO:0000256" key="1">
    <source>
        <dbReference type="ARBA" id="ARBA00023015"/>
    </source>
</evidence>
<sequence>MAVRLYFDRADLLRVRFATSPLLETVIATRALVTPQARVYLRPWWQAVRSQNIGEELGPLLAVQRPYGYMPDFLCPPPSGPAPRIEDQLAEVRATAPAAVKRDLERALSRQPDAAARRAVRELLEEPAAARDRLADLLEVAWRRLVLPWWPRIRELQAADIAHRSRALAEHGLGEVINDLDDRVRWKSDRIEVRASAEHERTLDGAGLVLIPSAFTWPIIAVVTDPPWRPALVYPARGIAKLWRDRSAEAPQALARLVGKTRAALLVALDVPASTATLAERHGLSPSGVSAHLTALHRAGLLTRRRHGHEVRYGRTPLGDLLVDAASP</sequence>
<dbReference type="CDD" id="cd00090">
    <property type="entry name" value="HTH_ARSR"/>
    <property type="match status" value="1"/>
</dbReference>
<keyword evidence="1" id="KW-0805">Transcription regulation</keyword>
<dbReference type="Proteomes" id="UP000001918">
    <property type="component" value="Chromosome"/>
</dbReference>
<dbReference type="Gene3D" id="1.10.10.10">
    <property type="entry name" value="Winged helix-like DNA-binding domain superfamily/Winged helix DNA-binding domain"/>
    <property type="match status" value="1"/>
</dbReference>
<dbReference type="InterPro" id="IPR036388">
    <property type="entry name" value="WH-like_DNA-bd_sf"/>
</dbReference>
<evidence type="ECO:0000256" key="2">
    <source>
        <dbReference type="ARBA" id="ARBA00023125"/>
    </source>
</evidence>
<dbReference type="InterPro" id="IPR011991">
    <property type="entry name" value="ArsR-like_HTH"/>
</dbReference>
<dbReference type="SMART" id="SM00418">
    <property type="entry name" value="HTH_ARSR"/>
    <property type="match status" value="1"/>
</dbReference>
<protein>
    <submittedName>
        <fullName evidence="5">Regulatory protein ArsR</fullName>
    </submittedName>
</protein>
<dbReference type="InterPro" id="IPR001845">
    <property type="entry name" value="HTH_ArsR_DNA-bd_dom"/>
</dbReference>
<keyword evidence="3" id="KW-0804">Transcription</keyword>
<organism evidence="5 6">
    <name type="scientific">Thermomonospora curvata (strain ATCC 19995 / DSM 43183 / JCM 3096 / KCTC 9072 / NBRC 15933 / NCIMB 10081 / Henssen B9)</name>
    <dbReference type="NCBI Taxonomy" id="471852"/>
    <lineage>
        <taxon>Bacteria</taxon>
        <taxon>Bacillati</taxon>
        <taxon>Actinomycetota</taxon>
        <taxon>Actinomycetes</taxon>
        <taxon>Streptosporangiales</taxon>
        <taxon>Thermomonosporaceae</taxon>
        <taxon>Thermomonospora</taxon>
    </lineage>
</organism>
<dbReference type="GO" id="GO:0003700">
    <property type="term" value="F:DNA-binding transcription factor activity"/>
    <property type="evidence" value="ECO:0007669"/>
    <property type="project" value="InterPro"/>
</dbReference>
<keyword evidence="2" id="KW-0238">DNA-binding</keyword>
<evidence type="ECO:0000313" key="6">
    <source>
        <dbReference type="Proteomes" id="UP000001918"/>
    </source>
</evidence>
<dbReference type="Pfam" id="PF12840">
    <property type="entry name" value="HTH_20"/>
    <property type="match status" value="1"/>
</dbReference>
<gene>
    <name evidence="5" type="ordered locus">Tcur_2604</name>
</gene>
<dbReference type="KEGG" id="tcu:Tcur_2604"/>
<evidence type="ECO:0000256" key="3">
    <source>
        <dbReference type="ARBA" id="ARBA00023163"/>
    </source>
</evidence>
<dbReference type="OrthoDB" id="3460651at2"/>
<proteinExistence type="predicted"/>
<name>D1A4Z0_THECD</name>
<dbReference type="SUPFAM" id="SSF46785">
    <property type="entry name" value="Winged helix' DNA-binding domain"/>
    <property type="match status" value="1"/>
</dbReference>